<keyword evidence="7" id="KW-0805">Transcription regulation</keyword>
<keyword evidence="6" id="KW-0832">Ubl conjugation</keyword>
<evidence type="ECO:0000256" key="4">
    <source>
        <dbReference type="ARBA" id="ARBA00022499"/>
    </source>
</evidence>
<dbReference type="InterPro" id="IPR028942">
    <property type="entry name" value="WHIM1_dom"/>
</dbReference>
<sequence>MASSSSSGLENNALAQKNESERVRDDMVAQIKNRVHGGRAEGKTCHQCRQKTLNFAASCTNIKTKGRRCQINVCSRCLLNRYGEIAEEVDREGNWSCPKCRGICNCSTCMNKKGLQPTGLLAPTAKAEGFKSVFEMLSVKGLENSGRDKNAGRKGASRKKAVAINEDPVVDSPRKRGKENSVEGSDDVNLNETLDSDELKSKKGKRGRLMEIGNEGRDDAKAKTGRGRRRGKECSMKKNKEEEGEDDAVLPQGKPVTDAAQIEIPPEDAGNALQFLEFFSAFGEVLDFERDQAEHLLKELLHRGRGRSGRPEQYSSIIRFHIMMLSFIQEDTRKESHCLGETSNKNTWFQDLGKRISKSGISGDVMDGLPPECFSKGSAGYGMLNFSQKLRLLTFLCDESLGTNTLRDWIDMQSEESVETKKAKEKVAAAKDKEKEIQKRLAVEKAKRVDANKDDPVSIEKHGTNTPVSRLESEVAQAQAEVAEAAAMVPKKKPFSDAMRIQPHLVDADGRVFWKLNSHTGGEGGVLLQDMGKWDASPSHEKWFVYGAEAKEGVEKYLAHLTLKQQKEKRAMRKKRSKTSCESNEENMELIPESNEENIELSPESNEENIELSPESNEENKELSTESTEVNKELSPESTEVNNELSPESNEVNMKLSPESNEDNMKLSPESNEDNMELSPSESNEENMELSPSESNGENMELSPSESNEENMELSSSESNEGNMELIPVAN</sequence>
<dbReference type="GO" id="GO:0006355">
    <property type="term" value="P:regulation of DNA-templated transcription"/>
    <property type="evidence" value="ECO:0007669"/>
    <property type="project" value="InterPro"/>
</dbReference>
<evidence type="ECO:0000256" key="8">
    <source>
        <dbReference type="ARBA" id="ARBA00023163"/>
    </source>
</evidence>
<feature type="compositionally biased region" description="Low complexity" evidence="11">
    <location>
        <begin position="713"/>
        <end position="731"/>
    </location>
</feature>
<comment type="caution">
    <text evidence="13">The sequence shown here is derived from an EMBL/GenBank/DDBJ whole genome shotgun (WGS) entry which is preliminary data.</text>
</comment>
<evidence type="ECO:0000256" key="1">
    <source>
        <dbReference type="ARBA" id="ARBA00004123"/>
    </source>
</evidence>
<feature type="coiled-coil region" evidence="10">
    <location>
        <begin position="420"/>
        <end position="488"/>
    </location>
</feature>
<feature type="compositionally biased region" description="Basic and acidic residues" evidence="11">
    <location>
        <begin position="172"/>
        <end position="181"/>
    </location>
</feature>
<dbReference type="EMBL" id="PJQY01000164">
    <property type="protein sequence ID" value="PQQ17092.1"/>
    <property type="molecule type" value="Genomic_DNA"/>
</dbReference>
<evidence type="ECO:0000256" key="10">
    <source>
        <dbReference type="SAM" id="Coils"/>
    </source>
</evidence>
<keyword evidence="8" id="KW-0804">Transcription</keyword>
<organism evidence="13 14">
    <name type="scientific">Prunus yedoensis var. nudiflora</name>
    <dbReference type="NCBI Taxonomy" id="2094558"/>
    <lineage>
        <taxon>Eukaryota</taxon>
        <taxon>Viridiplantae</taxon>
        <taxon>Streptophyta</taxon>
        <taxon>Embryophyta</taxon>
        <taxon>Tracheophyta</taxon>
        <taxon>Spermatophyta</taxon>
        <taxon>Magnoliopsida</taxon>
        <taxon>eudicotyledons</taxon>
        <taxon>Gunneridae</taxon>
        <taxon>Pentapetalae</taxon>
        <taxon>rosids</taxon>
        <taxon>fabids</taxon>
        <taxon>Rosales</taxon>
        <taxon>Rosaceae</taxon>
        <taxon>Amygdaloideae</taxon>
        <taxon>Amygdaleae</taxon>
        <taxon>Prunus</taxon>
    </lineage>
</organism>
<dbReference type="InterPro" id="IPR040221">
    <property type="entry name" value="CDCA7/CDA7L"/>
</dbReference>
<evidence type="ECO:0000313" key="13">
    <source>
        <dbReference type="EMBL" id="PQQ17092.1"/>
    </source>
</evidence>
<dbReference type="SMART" id="SM00571">
    <property type="entry name" value="DDT"/>
    <property type="match status" value="1"/>
</dbReference>
<feature type="compositionally biased region" description="Acidic residues" evidence="11">
    <location>
        <begin position="583"/>
        <end position="610"/>
    </location>
</feature>
<feature type="compositionally biased region" description="Basic and acidic residues" evidence="11">
    <location>
        <begin position="618"/>
        <end position="635"/>
    </location>
</feature>
<keyword evidence="5" id="KW-0597">Phosphoprotein</keyword>
<feature type="compositionally biased region" description="Basic and acidic residues" evidence="11">
    <location>
        <begin position="232"/>
        <end position="241"/>
    </location>
</feature>
<dbReference type="GO" id="GO:0005634">
    <property type="term" value="C:nucleus"/>
    <property type="evidence" value="ECO:0007669"/>
    <property type="project" value="UniProtKB-SubCell"/>
</dbReference>
<evidence type="ECO:0000256" key="5">
    <source>
        <dbReference type="ARBA" id="ARBA00022553"/>
    </source>
</evidence>
<dbReference type="PANTHER" id="PTHR31169">
    <property type="entry name" value="OS05G0300700 PROTEIN"/>
    <property type="match status" value="1"/>
</dbReference>
<dbReference type="GO" id="GO:0005737">
    <property type="term" value="C:cytoplasm"/>
    <property type="evidence" value="ECO:0007669"/>
    <property type="project" value="UniProtKB-SubCell"/>
</dbReference>
<evidence type="ECO:0000256" key="9">
    <source>
        <dbReference type="ARBA" id="ARBA00023242"/>
    </source>
</evidence>
<evidence type="ECO:0000256" key="11">
    <source>
        <dbReference type="SAM" id="MobiDB-lite"/>
    </source>
</evidence>
<proteinExistence type="predicted"/>
<dbReference type="PANTHER" id="PTHR31169:SF8">
    <property type="entry name" value="ZINC-FINGER DOMAIN OF MONOAMINE-OXIDASE A REPRESSOR R1 PROTEIN"/>
    <property type="match status" value="1"/>
</dbReference>
<dbReference type="STRING" id="2094558.A0A314Z6H8"/>
<feature type="compositionally biased region" description="Polar residues" evidence="11">
    <location>
        <begin position="1"/>
        <end position="17"/>
    </location>
</feature>
<feature type="compositionally biased region" description="Polar residues" evidence="11">
    <location>
        <begin position="636"/>
        <end position="652"/>
    </location>
</feature>
<evidence type="ECO:0000256" key="3">
    <source>
        <dbReference type="ARBA" id="ARBA00022490"/>
    </source>
</evidence>
<dbReference type="Pfam" id="PF15612">
    <property type="entry name" value="WHIM1"/>
    <property type="match status" value="1"/>
</dbReference>
<dbReference type="AlphaFoldDB" id="A0A314Z6H8"/>
<accession>A0A314Z6H8</accession>
<feature type="region of interest" description="Disordered" evidence="11">
    <location>
        <begin position="1"/>
        <end position="24"/>
    </location>
</feature>
<dbReference type="InterPro" id="IPR018501">
    <property type="entry name" value="DDT_dom"/>
</dbReference>
<comment type="subcellular location">
    <subcellularLocation>
        <location evidence="2">Cytoplasm</location>
    </subcellularLocation>
    <subcellularLocation>
        <location evidence="1">Nucleus</location>
    </subcellularLocation>
</comment>
<evidence type="ECO:0000313" key="14">
    <source>
        <dbReference type="Proteomes" id="UP000250321"/>
    </source>
</evidence>
<keyword evidence="10" id="KW-0175">Coiled coil</keyword>
<evidence type="ECO:0000256" key="6">
    <source>
        <dbReference type="ARBA" id="ARBA00022843"/>
    </source>
</evidence>
<evidence type="ECO:0000256" key="2">
    <source>
        <dbReference type="ARBA" id="ARBA00004496"/>
    </source>
</evidence>
<feature type="region of interest" description="Disordered" evidence="11">
    <location>
        <begin position="143"/>
        <end position="252"/>
    </location>
</feature>
<evidence type="ECO:0000256" key="7">
    <source>
        <dbReference type="ARBA" id="ARBA00023015"/>
    </source>
</evidence>
<feature type="domain" description="DDT" evidence="12">
    <location>
        <begin position="266"/>
        <end position="334"/>
    </location>
</feature>
<dbReference type="Pfam" id="PF10497">
    <property type="entry name" value="zf-4CXXC_R1"/>
    <property type="match status" value="1"/>
</dbReference>
<name>A0A314Z6H8_PRUYE</name>
<dbReference type="InterPro" id="IPR018866">
    <property type="entry name" value="Znf-4CXXC_R1"/>
</dbReference>
<keyword evidence="9" id="KW-0539">Nucleus</keyword>
<feature type="region of interest" description="Disordered" evidence="11">
    <location>
        <begin position="566"/>
        <end position="731"/>
    </location>
</feature>
<dbReference type="OrthoDB" id="298344at2759"/>
<protein>
    <recommendedName>
        <fullName evidence="12">DDT domain-containing protein</fullName>
    </recommendedName>
</protein>
<keyword evidence="4" id="KW-1017">Isopeptide bond</keyword>
<keyword evidence="3" id="KW-0963">Cytoplasm</keyword>
<keyword evidence="14" id="KW-1185">Reference proteome</keyword>
<reference evidence="13 14" key="1">
    <citation type="submission" date="2018-02" db="EMBL/GenBank/DDBJ databases">
        <title>Draft genome of wild Prunus yedoensis var. nudiflora.</title>
        <authorList>
            <person name="Baek S."/>
            <person name="Kim J.-H."/>
            <person name="Choi K."/>
            <person name="Kim G.-B."/>
            <person name="Cho A."/>
            <person name="Jang H."/>
            <person name="Shin C.-H."/>
            <person name="Yu H.-J."/>
            <person name="Mun J.-H."/>
        </authorList>
    </citation>
    <scope>NUCLEOTIDE SEQUENCE [LARGE SCALE GENOMIC DNA]</scope>
    <source>
        <strain evidence="14">cv. Jeju island</strain>
        <tissue evidence="13">Leaf</tissue>
    </source>
</reference>
<gene>
    <name evidence="13" type="ORF">Pyn_27813</name>
</gene>
<dbReference type="PROSITE" id="PS50827">
    <property type="entry name" value="DDT"/>
    <property type="match status" value="1"/>
</dbReference>
<dbReference type="Proteomes" id="UP000250321">
    <property type="component" value="Unassembled WGS sequence"/>
</dbReference>
<evidence type="ECO:0000259" key="12">
    <source>
        <dbReference type="PROSITE" id="PS50827"/>
    </source>
</evidence>